<sequence>MRNFATCLAAAMLGSGLTFWIVESGVMSGGSPLMAQPAPSGPRLPGQPPAPAVAPSADGSSHSIPESLLPHFRKDGLTPDEAVNVGVYELANRSVVNISTLSVRPDGWLLTPVPSEGNGSGSVLDKSGHILTNYHVVADARNVVVTLYDEESYPAKLVGADPINDIAVIKIDAPAESLVPITLGESDHLRVGQRVFALGNPFGLDRTMSMGIISSLNRSLEIQENWVIKSIIQIDASINPGNSGGPLLDSHGHLIGMNTAIASRVAQSAGIGFAIPINLIRRVVPELIQHGRVIRGDIGITHVTVTEEGLRVARLKEGGPAERAGVRGPQITRTRRGPFVVEKVDRAKADIIIAIDGQKVTVASEFLSVIESKKPGDVVTLRVLREEREVDIPVRLGGEEEVAPVRRSGDIPI</sequence>
<dbReference type="InterPro" id="IPR051201">
    <property type="entry name" value="Chloro_Bact_Ser_Proteases"/>
</dbReference>
<dbReference type="Gene3D" id="2.30.42.10">
    <property type="match status" value="1"/>
</dbReference>
<dbReference type="InterPro" id="IPR009003">
    <property type="entry name" value="Peptidase_S1_PA"/>
</dbReference>
<dbReference type="SUPFAM" id="SSF50156">
    <property type="entry name" value="PDZ domain-like"/>
    <property type="match status" value="1"/>
</dbReference>
<protein>
    <submittedName>
        <fullName evidence="5">Serine protease HtrA</fullName>
    </submittedName>
</protein>
<name>A0A517Z8U2_9PLAN</name>
<feature type="domain" description="PDZ" evidence="4">
    <location>
        <begin position="296"/>
        <end position="387"/>
    </location>
</feature>
<dbReference type="PRINTS" id="PR00834">
    <property type="entry name" value="PROTEASES2C"/>
</dbReference>
<organism evidence="5 6">
    <name type="scientific">Maioricimonas rarisocia</name>
    <dbReference type="NCBI Taxonomy" id="2528026"/>
    <lineage>
        <taxon>Bacteria</taxon>
        <taxon>Pseudomonadati</taxon>
        <taxon>Planctomycetota</taxon>
        <taxon>Planctomycetia</taxon>
        <taxon>Planctomycetales</taxon>
        <taxon>Planctomycetaceae</taxon>
        <taxon>Maioricimonas</taxon>
    </lineage>
</organism>
<reference evidence="5 6" key="1">
    <citation type="submission" date="2019-02" db="EMBL/GenBank/DDBJ databases">
        <title>Deep-cultivation of Planctomycetes and their phenomic and genomic characterization uncovers novel biology.</title>
        <authorList>
            <person name="Wiegand S."/>
            <person name="Jogler M."/>
            <person name="Boedeker C."/>
            <person name="Pinto D."/>
            <person name="Vollmers J."/>
            <person name="Rivas-Marin E."/>
            <person name="Kohn T."/>
            <person name="Peeters S.H."/>
            <person name="Heuer A."/>
            <person name="Rast P."/>
            <person name="Oberbeckmann S."/>
            <person name="Bunk B."/>
            <person name="Jeske O."/>
            <person name="Meyerdierks A."/>
            <person name="Storesund J.E."/>
            <person name="Kallscheuer N."/>
            <person name="Luecker S."/>
            <person name="Lage O.M."/>
            <person name="Pohl T."/>
            <person name="Merkel B.J."/>
            <person name="Hornburger P."/>
            <person name="Mueller R.-W."/>
            <person name="Bruemmer F."/>
            <person name="Labrenz M."/>
            <person name="Spormann A.M."/>
            <person name="Op den Camp H."/>
            <person name="Overmann J."/>
            <person name="Amann R."/>
            <person name="Jetten M.S.M."/>
            <person name="Mascher T."/>
            <person name="Medema M.H."/>
            <person name="Devos D.P."/>
            <person name="Kaster A.-K."/>
            <person name="Ovreas L."/>
            <person name="Rohde M."/>
            <person name="Galperin M.Y."/>
            <person name="Jogler C."/>
        </authorList>
    </citation>
    <scope>NUCLEOTIDE SEQUENCE [LARGE SCALE GENOMIC DNA]</scope>
    <source>
        <strain evidence="5 6">Mal4</strain>
    </source>
</reference>
<dbReference type="KEGG" id="mri:Mal4_32010"/>
<dbReference type="SUPFAM" id="SSF50494">
    <property type="entry name" value="Trypsin-like serine proteases"/>
    <property type="match status" value="1"/>
</dbReference>
<feature type="compositionally biased region" description="Pro residues" evidence="3">
    <location>
        <begin position="39"/>
        <end position="52"/>
    </location>
</feature>
<dbReference type="PANTHER" id="PTHR43343:SF3">
    <property type="entry name" value="PROTEASE DO-LIKE 8, CHLOROPLASTIC"/>
    <property type="match status" value="1"/>
</dbReference>
<dbReference type="AlphaFoldDB" id="A0A517Z8U2"/>
<dbReference type="Proteomes" id="UP000320496">
    <property type="component" value="Chromosome"/>
</dbReference>
<dbReference type="RefSeq" id="WP_145370113.1">
    <property type="nucleotide sequence ID" value="NZ_CP036275.1"/>
</dbReference>
<dbReference type="InterPro" id="IPR001478">
    <property type="entry name" value="PDZ"/>
</dbReference>
<dbReference type="Gene3D" id="2.40.10.120">
    <property type="match status" value="1"/>
</dbReference>
<proteinExistence type="predicted"/>
<evidence type="ECO:0000313" key="5">
    <source>
        <dbReference type="EMBL" id="QDU38869.1"/>
    </source>
</evidence>
<dbReference type="EMBL" id="CP036275">
    <property type="protein sequence ID" value="QDU38869.1"/>
    <property type="molecule type" value="Genomic_DNA"/>
</dbReference>
<accession>A0A517Z8U2</accession>
<dbReference type="Pfam" id="PF13180">
    <property type="entry name" value="PDZ_2"/>
    <property type="match status" value="1"/>
</dbReference>
<dbReference type="OrthoDB" id="248175at2"/>
<dbReference type="GO" id="GO:0004252">
    <property type="term" value="F:serine-type endopeptidase activity"/>
    <property type="evidence" value="ECO:0007669"/>
    <property type="project" value="InterPro"/>
</dbReference>
<dbReference type="SMART" id="SM00228">
    <property type="entry name" value="PDZ"/>
    <property type="match status" value="1"/>
</dbReference>
<dbReference type="GO" id="GO:0006508">
    <property type="term" value="P:proteolysis"/>
    <property type="evidence" value="ECO:0007669"/>
    <property type="project" value="UniProtKB-KW"/>
</dbReference>
<dbReference type="Pfam" id="PF13365">
    <property type="entry name" value="Trypsin_2"/>
    <property type="match status" value="1"/>
</dbReference>
<dbReference type="InterPro" id="IPR036034">
    <property type="entry name" value="PDZ_sf"/>
</dbReference>
<dbReference type="PANTHER" id="PTHR43343">
    <property type="entry name" value="PEPTIDASE S12"/>
    <property type="match status" value="1"/>
</dbReference>
<keyword evidence="6" id="KW-1185">Reference proteome</keyword>
<keyword evidence="2" id="KW-0378">Hydrolase</keyword>
<evidence type="ECO:0000256" key="2">
    <source>
        <dbReference type="ARBA" id="ARBA00022801"/>
    </source>
</evidence>
<evidence type="ECO:0000256" key="1">
    <source>
        <dbReference type="ARBA" id="ARBA00022670"/>
    </source>
</evidence>
<evidence type="ECO:0000256" key="3">
    <source>
        <dbReference type="SAM" id="MobiDB-lite"/>
    </source>
</evidence>
<keyword evidence="1 5" id="KW-0645">Protease</keyword>
<feature type="region of interest" description="Disordered" evidence="3">
    <location>
        <begin position="33"/>
        <end position="65"/>
    </location>
</feature>
<evidence type="ECO:0000313" key="6">
    <source>
        <dbReference type="Proteomes" id="UP000320496"/>
    </source>
</evidence>
<gene>
    <name evidence="5" type="primary">htrA_4</name>
    <name evidence="5" type="ORF">Mal4_32010</name>
</gene>
<dbReference type="InterPro" id="IPR001940">
    <property type="entry name" value="Peptidase_S1C"/>
</dbReference>
<evidence type="ECO:0000259" key="4">
    <source>
        <dbReference type="SMART" id="SM00228"/>
    </source>
</evidence>